<dbReference type="Gene3D" id="3.40.630.10">
    <property type="entry name" value="Zn peptidases"/>
    <property type="match status" value="1"/>
</dbReference>
<evidence type="ECO:0000256" key="2">
    <source>
        <dbReference type="ARBA" id="ARBA00022723"/>
    </source>
</evidence>
<keyword evidence="10" id="KW-1185">Reference proteome</keyword>
<dbReference type="PANTHER" id="PTHR43808">
    <property type="entry name" value="ACETYLORNITHINE DEACETYLASE"/>
    <property type="match status" value="1"/>
</dbReference>
<organism evidence="8 9">
    <name type="scientific">Paenibacillus chitinolyticus</name>
    <dbReference type="NCBI Taxonomy" id="79263"/>
    <lineage>
        <taxon>Bacteria</taxon>
        <taxon>Bacillati</taxon>
        <taxon>Bacillota</taxon>
        <taxon>Bacilli</taxon>
        <taxon>Bacillales</taxon>
        <taxon>Paenibacillaceae</taxon>
        <taxon>Paenibacillus</taxon>
    </lineage>
</organism>
<evidence type="ECO:0000256" key="1">
    <source>
        <dbReference type="ARBA" id="ARBA00001947"/>
    </source>
</evidence>
<dbReference type="GeneID" id="95374667"/>
<keyword evidence="3" id="KW-0378">Hydrolase</keyword>
<dbReference type="OrthoDB" id="9783294at2"/>
<proteinExistence type="predicted"/>
<dbReference type="InterPro" id="IPR050072">
    <property type="entry name" value="Peptidase_M20A"/>
</dbReference>
<dbReference type="KEGG" id="pchi:PC41400_07555"/>
<evidence type="ECO:0000313" key="7">
    <source>
        <dbReference type="EMBL" id="MCY9595774.1"/>
    </source>
</evidence>
<evidence type="ECO:0000256" key="3">
    <source>
        <dbReference type="ARBA" id="ARBA00022801"/>
    </source>
</evidence>
<dbReference type="InterPro" id="IPR001261">
    <property type="entry name" value="ArgE/DapE_CS"/>
</dbReference>
<dbReference type="PIRSF" id="PIRSF037238">
    <property type="entry name" value="Carboxypeptidase_G2"/>
    <property type="match status" value="1"/>
</dbReference>
<gene>
    <name evidence="7" type="ORF">M5X16_08315</name>
    <name evidence="8" type="ORF">PC41400_07555</name>
</gene>
<dbReference type="InterPro" id="IPR017150">
    <property type="entry name" value="Pept_M20_glutamate_carboxypep"/>
</dbReference>
<sequence length="385" mass="41557">MSDVTLVENYMPELLRLLEESVNMDSPSRHKALCDRMADWYEIQFRRLTGGTVTRLPHEVSGDRLLCEWGTGSRRILLLGHYDTVWPEGEASRRPYGVRDGRALGPGVYDMKLGLLQAMFALKLLGDEGRGTAEDVTVVLLINSDEEISSPSSRGLIEQTARGCEAVFVLEPPMEPEGALKTGRKGSGRYKLLVEGIAAHAGVDPSKGVSAIEELAHQIQHLHGLTDYGIGTTVNVGIVHGGIGTNVVADRAEAEIDVRVKTSAEAERVHALIAGIRPHLPGARLRIEGGMMRPPMERTDAIARLYGIARRIAADELGFELGETATGGVSDGNFTAACGVPTLDGLGARGDFAHSPDEYVRLDEIAPRTALLARLIETVAAGERR</sequence>
<dbReference type="PANTHER" id="PTHR43808:SF9">
    <property type="entry name" value="BLL0789 PROTEIN"/>
    <property type="match status" value="1"/>
</dbReference>
<dbReference type="EMBL" id="JAMDMJ010000008">
    <property type="protein sequence ID" value="MCY9595774.1"/>
    <property type="molecule type" value="Genomic_DNA"/>
</dbReference>
<dbReference type="Proteomes" id="UP001527202">
    <property type="component" value="Unassembled WGS sequence"/>
</dbReference>
<keyword evidence="4" id="KW-0862">Zinc</keyword>
<name>A0A410WSP8_9BACL</name>
<protein>
    <submittedName>
        <fullName evidence="7 8">Peptidase</fullName>
    </submittedName>
</protein>
<dbReference type="GO" id="GO:0016787">
    <property type="term" value="F:hydrolase activity"/>
    <property type="evidence" value="ECO:0007669"/>
    <property type="project" value="UniProtKB-KW"/>
</dbReference>
<feature type="active site" evidence="5">
    <location>
        <position position="83"/>
    </location>
</feature>
<dbReference type="EMBL" id="CP026520">
    <property type="protein sequence ID" value="QAV17526.1"/>
    <property type="molecule type" value="Genomic_DNA"/>
</dbReference>
<keyword evidence="2" id="KW-0479">Metal-binding</keyword>
<evidence type="ECO:0000313" key="8">
    <source>
        <dbReference type="EMBL" id="QAV17526.1"/>
    </source>
</evidence>
<comment type="cofactor">
    <cofactor evidence="1">
        <name>Zn(2+)</name>
        <dbReference type="ChEBI" id="CHEBI:29105"/>
    </cofactor>
</comment>
<dbReference type="InterPro" id="IPR036264">
    <property type="entry name" value="Bact_exopeptidase_dim_dom"/>
</dbReference>
<reference evidence="7 10" key="2">
    <citation type="submission" date="2022-05" db="EMBL/GenBank/DDBJ databases">
        <title>Genome Sequencing of Bee-Associated Microbes.</title>
        <authorList>
            <person name="Dunlap C."/>
        </authorList>
    </citation>
    <scope>NUCLEOTIDE SEQUENCE [LARGE SCALE GENOMIC DNA]</scope>
    <source>
        <strain evidence="7 10">NRRL B-23120</strain>
    </source>
</reference>
<dbReference type="Pfam" id="PF01546">
    <property type="entry name" value="Peptidase_M20"/>
    <property type="match status" value="1"/>
</dbReference>
<feature type="domain" description="Peptidase M20 dimerisation" evidence="6">
    <location>
        <begin position="182"/>
        <end position="275"/>
    </location>
</feature>
<dbReference type="InterPro" id="IPR002933">
    <property type="entry name" value="Peptidase_M20"/>
</dbReference>
<accession>A0A410WSP8</accession>
<dbReference type="SUPFAM" id="SSF53187">
    <property type="entry name" value="Zn-dependent exopeptidases"/>
    <property type="match status" value="1"/>
</dbReference>
<dbReference type="Proteomes" id="UP000288943">
    <property type="component" value="Chromosome"/>
</dbReference>
<dbReference type="InterPro" id="IPR011650">
    <property type="entry name" value="Peptidase_M20_dimer"/>
</dbReference>
<dbReference type="SUPFAM" id="SSF55031">
    <property type="entry name" value="Bacterial exopeptidase dimerisation domain"/>
    <property type="match status" value="1"/>
</dbReference>
<dbReference type="GO" id="GO:0046872">
    <property type="term" value="F:metal ion binding"/>
    <property type="evidence" value="ECO:0007669"/>
    <property type="project" value="UniProtKB-KW"/>
</dbReference>
<evidence type="ECO:0000313" key="9">
    <source>
        <dbReference type="Proteomes" id="UP000288943"/>
    </source>
</evidence>
<feature type="active site" description="Proton acceptor" evidence="5">
    <location>
        <position position="146"/>
    </location>
</feature>
<dbReference type="CDD" id="cd03885">
    <property type="entry name" value="M20_CPDG2"/>
    <property type="match status" value="1"/>
</dbReference>
<dbReference type="Pfam" id="PF07687">
    <property type="entry name" value="M20_dimer"/>
    <property type="match status" value="1"/>
</dbReference>
<evidence type="ECO:0000259" key="6">
    <source>
        <dbReference type="Pfam" id="PF07687"/>
    </source>
</evidence>
<dbReference type="PROSITE" id="PS00758">
    <property type="entry name" value="ARGE_DAPE_CPG2_1"/>
    <property type="match status" value="1"/>
</dbReference>
<evidence type="ECO:0000313" key="10">
    <source>
        <dbReference type="Proteomes" id="UP001527202"/>
    </source>
</evidence>
<dbReference type="Gene3D" id="3.30.70.360">
    <property type="match status" value="1"/>
</dbReference>
<reference evidence="8 9" key="1">
    <citation type="submission" date="2018-01" db="EMBL/GenBank/DDBJ databases">
        <title>The whole genome sequencing and assembly of Paenibacillus chitinolyticus KCCM 41400 strain.</title>
        <authorList>
            <person name="Kim J.-Y."/>
            <person name="Park M.-K."/>
            <person name="Lee Y.-J."/>
            <person name="Yi H."/>
            <person name="Bahn Y.-S."/>
            <person name="Kim J.F."/>
            <person name="Lee D.-W."/>
        </authorList>
    </citation>
    <scope>NUCLEOTIDE SEQUENCE [LARGE SCALE GENOMIC DNA]</scope>
    <source>
        <strain evidence="8 9">KCCM 41400</strain>
    </source>
</reference>
<evidence type="ECO:0000256" key="5">
    <source>
        <dbReference type="PIRSR" id="PIRSR037238-1"/>
    </source>
</evidence>
<evidence type="ECO:0000256" key="4">
    <source>
        <dbReference type="ARBA" id="ARBA00022833"/>
    </source>
</evidence>
<dbReference type="AlphaFoldDB" id="A0A410WSP8"/>
<dbReference type="RefSeq" id="WP_042229254.1">
    <property type="nucleotide sequence ID" value="NZ_CP026520.1"/>
</dbReference>